<keyword evidence="2" id="KW-1185">Reference proteome</keyword>
<organism evidence="1 2">
    <name type="scientific">Fusarium venenatum</name>
    <dbReference type="NCBI Taxonomy" id="56646"/>
    <lineage>
        <taxon>Eukaryota</taxon>
        <taxon>Fungi</taxon>
        <taxon>Dikarya</taxon>
        <taxon>Ascomycota</taxon>
        <taxon>Pezizomycotina</taxon>
        <taxon>Sordariomycetes</taxon>
        <taxon>Hypocreomycetidae</taxon>
        <taxon>Hypocreales</taxon>
        <taxon>Nectriaceae</taxon>
        <taxon>Fusarium</taxon>
    </lineage>
</organism>
<evidence type="ECO:0000313" key="2">
    <source>
        <dbReference type="Proteomes" id="UP000245910"/>
    </source>
</evidence>
<reference evidence="2" key="1">
    <citation type="submission" date="2014-10" db="EMBL/GenBank/DDBJ databases">
        <authorList>
            <person name="King R."/>
        </authorList>
    </citation>
    <scope>NUCLEOTIDE SEQUENCE [LARGE SCALE GENOMIC DNA]</scope>
    <source>
        <strain evidence="2">A3/5</strain>
    </source>
</reference>
<dbReference type="Proteomes" id="UP000245910">
    <property type="component" value="Chromosome IIII"/>
</dbReference>
<evidence type="ECO:0000313" key="1">
    <source>
        <dbReference type="EMBL" id="CEI41505.1"/>
    </source>
</evidence>
<dbReference type="EMBL" id="LN649232">
    <property type="protein sequence ID" value="CEI41505.1"/>
    <property type="molecule type" value="Genomic_DNA"/>
</dbReference>
<accession>A0A2L2T663</accession>
<dbReference type="AlphaFoldDB" id="A0A2L2T663"/>
<proteinExistence type="predicted"/>
<name>A0A2L2T663_9HYPO</name>
<protein>
    <submittedName>
        <fullName evidence="1">Uncharacterized protein</fullName>
    </submittedName>
</protein>
<sequence length="112" mass="12561">MASRILRWSEVRIRGVVSLEHIGRQYWMVAYRGLMYQALRKTNMGWACMGTLETVGRNSGQDDGLQTHQGAHGNVIELTKQNLAVHKLNVVVRMNRKQFVSLGGTGLVASYS</sequence>